<reference evidence="3 4" key="1">
    <citation type="submission" date="2016-10" db="EMBL/GenBank/DDBJ databases">
        <title>Genome sequencing of Aspergillus oryzae BCC7051.</title>
        <authorList>
            <person name="Thammarongtham C."/>
            <person name="Vorapreeda T."/>
            <person name="Nookaew I."/>
            <person name="Srisuk T."/>
            <person name="Land M."/>
            <person name="Jeennor S."/>
            <person name="Laoteng K."/>
        </authorList>
    </citation>
    <scope>NUCLEOTIDE SEQUENCE [LARGE SCALE GENOMIC DNA]</scope>
    <source>
        <strain evidence="3 4">BCC7051</strain>
    </source>
</reference>
<feature type="region of interest" description="Disordered" evidence="1">
    <location>
        <begin position="32"/>
        <end position="110"/>
    </location>
</feature>
<dbReference type="Proteomes" id="UP000190312">
    <property type="component" value="Unassembled WGS sequence"/>
</dbReference>
<dbReference type="AlphaFoldDB" id="A0A1S9DTV3"/>
<dbReference type="EMBL" id="MKZY01000002">
    <property type="protein sequence ID" value="OOO12441.1"/>
    <property type="molecule type" value="Genomic_DNA"/>
</dbReference>
<gene>
    <name evidence="2" type="ORF">Aory04_000364500</name>
    <name evidence="3" type="ORF">OAory_01001900</name>
</gene>
<evidence type="ECO:0000313" key="4">
    <source>
        <dbReference type="Proteomes" id="UP000190312"/>
    </source>
</evidence>
<accession>A0A1S9DTV3</accession>
<proteinExistence type="predicted"/>
<dbReference type="OrthoDB" id="3363286at2759"/>
<evidence type="ECO:0000256" key="1">
    <source>
        <dbReference type="SAM" id="MobiDB-lite"/>
    </source>
</evidence>
<feature type="compositionally biased region" description="Basic and acidic residues" evidence="1">
    <location>
        <begin position="53"/>
        <end position="74"/>
    </location>
</feature>
<dbReference type="VEuPathDB" id="FungiDB:AO090005001443"/>
<evidence type="ECO:0000313" key="3">
    <source>
        <dbReference type="EMBL" id="OOO12441.1"/>
    </source>
</evidence>
<name>A0A1S9DTV3_ASPOZ</name>
<comment type="caution">
    <text evidence="3">The sequence shown here is derived from an EMBL/GenBank/DDBJ whole genome shotgun (WGS) entry which is preliminary data.</text>
</comment>
<evidence type="ECO:0000313" key="2">
    <source>
        <dbReference type="EMBL" id="GMG26929.1"/>
    </source>
</evidence>
<dbReference type="eggNOG" id="ENOG502S8NC">
    <property type="taxonomic scope" value="Eukaryota"/>
</dbReference>
<reference evidence="2" key="2">
    <citation type="submission" date="2023-04" db="EMBL/GenBank/DDBJ databases">
        <title>Aspergillus oryzae NBRC 4228.</title>
        <authorList>
            <person name="Ichikawa N."/>
            <person name="Sato H."/>
            <person name="Tonouchi N."/>
        </authorList>
    </citation>
    <scope>NUCLEOTIDE SEQUENCE</scope>
    <source>
        <strain evidence="2">NBRC 4228</strain>
    </source>
</reference>
<feature type="compositionally biased region" description="Basic and acidic residues" evidence="1">
    <location>
        <begin position="100"/>
        <end position="110"/>
    </location>
</feature>
<sequence length="426" mass="48550">MECLHGRISYASWRLRVFQRLFLSSTELNGRRTVSRRAVHPTTPNGPQFQHPEYPREPGQHDDVESSEAEEPRLSETLPQSPLMKTVHPNLEKKHKKRAPKPEDLEDLRRNPWAMALATPPRMCSATGTRTPRAFLSDWGMLKRPGSGGLWFMPLGLLRQEVAAAAAKNKSLRHGDPKALPVAFMDKSIRHLAIRLVDRLPLLKRMNSLLASHVYGTRSPVARLFPYRWKHPHGPFTIKEEKQIIWREDMPDFVLSRMRADVVKKLKKACNKYKRLDATNRVWTAIDLNEYSEAAILEELKRVEPFTRMECGAVLVMGTLINSQTGVIELVSQDKATFNAVGTLPEYLALPHLPSKVPVFELAQLFSEKELEEIRGYDPRFESPALYFRPNDKITVNAMLSLWKLKGFLRHDSAGETPGDNDGSQP</sequence>
<dbReference type="OMA" id="PFRWKHP"/>
<dbReference type="EMBL" id="BSYA01000030">
    <property type="protein sequence ID" value="GMG26929.1"/>
    <property type="molecule type" value="Genomic_DNA"/>
</dbReference>
<protein>
    <submittedName>
        <fullName evidence="2">Unnamed protein product</fullName>
    </submittedName>
</protein>
<dbReference type="Proteomes" id="UP001165205">
    <property type="component" value="Unassembled WGS sequence"/>
</dbReference>
<organism evidence="3 4">
    <name type="scientific">Aspergillus oryzae</name>
    <name type="common">Yellow koji mold</name>
    <dbReference type="NCBI Taxonomy" id="5062"/>
    <lineage>
        <taxon>Eukaryota</taxon>
        <taxon>Fungi</taxon>
        <taxon>Dikarya</taxon>
        <taxon>Ascomycota</taxon>
        <taxon>Pezizomycotina</taxon>
        <taxon>Eurotiomycetes</taxon>
        <taxon>Eurotiomycetidae</taxon>
        <taxon>Eurotiales</taxon>
        <taxon>Aspergillaceae</taxon>
        <taxon>Aspergillus</taxon>
        <taxon>Aspergillus subgen. Circumdati</taxon>
    </lineage>
</organism>